<dbReference type="EMBL" id="BEXD01000082">
    <property type="protein sequence ID" value="GBB84088.1"/>
    <property type="molecule type" value="Genomic_DNA"/>
</dbReference>
<accession>A0A2Z6QTQ1</accession>
<dbReference type="AlphaFoldDB" id="A0A2Z6QTQ1"/>
<gene>
    <name evidence="3" type="ORF">RCL2_000189400</name>
    <name evidence="2" type="ORF">RclHR1_10710007</name>
</gene>
<sequence length="150" mass="16806">MKFNLFLLLLTTLTSVVLSQNIPGQTIIQLSEHDLYWGLNDTEVVLYPGGIEATRWTIVPYAEGSFINYNDKSIQNDGGFKQLTIADGGTESLTQRWIFEPSLPGIPCIICSSKDKNMCATAVEEGGNWIVIAEPRDLNNPLQSWMSYRF</sequence>
<organism evidence="2 4">
    <name type="scientific">Rhizophagus clarus</name>
    <dbReference type="NCBI Taxonomy" id="94130"/>
    <lineage>
        <taxon>Eukaryota</taxon>
        <taxon>Fungi</taxon>
        <taxon>Fungi incertae sedis</taxon>
        <taxon>Mucoromycota</taxon>
        <taxon>Glomeromycotina</taxon>
        <taxon>Glomeromycetes</taxon>
        <taxon>Glomerales</taxon>
        <taxon>Glomeraceae</taxon>
        <taxon>Rhizophagus</taxon>
    </lineage>
</organism>
<evidence type="ECO:0000256" key="1">
    <source>
        <dbReference type="SAM" id="SignalP"/>
    </source>
</evidence>
<reference evidence="3" key="2">
    <citation type="submission" date="2019-10" db="EMBL/GenBank/DDBJ databases">
        <title>Conservation and host-specific expression of non-tandemly repeated heterogenous ribosome RNA gene in arbuscular mycorrhizal fungi.</title>
        <authorList>
            <person name="Maeda T."/>
            <person name="Kobayashi Y."/>
            <person name="Nakagawa T."/>
            <person name="Ezawa T."/>
            <person name="Yamaguchi K."/>
            <person name="Bino T."/>
            <person name="Nishimoto Y."/>
            <person name="Shigenobu S."/>
            <person name="Kawaguchi M."/>
        </authorList>
    </citation>
    <scope>NUCLEOTIDE SEQUENCE</scope>
    <source>
        <strain evidence="3">HR1</strain>
    </source>
</reference>
<feature type="chain" id="PRO_5044073130" description="Ricin B lectin domain-containing protein" evidence="1">
    <location>
        <begin position="20"/>
        <end position="150"/>
    </location>
</feature>
<keyword evidence="4" id="KW-1185">Reference proteome</keyword>
<dbReference type="Proteomes" id="UP000247702">
    <property type="component" value="Unassembled WGS sequence"/>
</dbReference>
<evidence type="ECO:0008006" key="5">
    <source>
        <dbReference type="Google" id="ProtNLM"/>
    </source>
</evidence>
<dbReference type="EMBL" id="BLAL01000012">
    <property type="protein sequence ID" value="GES74413.1"/>
    <property type="molecule type" value="Genomic_DNA"/>
</dbReference>
<proteinExistence type="predicted"/>
<evidence type="ECO:0000313" key="2">
    <source>
        <dbReference type="EMBL" id="GBB84088.1"/>
    </source>
</evidence>
<evidence type="ECO:0000313" key="3">
    <source>
        <dbReference type="EMBL" id="GES74413.1"/>
    </source>
</evidence>
<evidence type="ECO:0000313" key="4">
    <source>
        <dbReference type="Proteomes" id="UP000247702"/>
    </source>
</evidence>
<feature type="signal peptide" evidence="1">
    <location>
        <begin position="1"/>
        <end position="19"/>
    </location>
</feature>
<comment type="caution">
    <text evidence="2">The sequence shown here is derived from an EMBL/GenBank/DDBJ whole genome shotgun (WGS) entry which is preliminary data.</text>
</comment>
<dbReference type="OrthoDB" id="2314644at2759"/>
<name>A0A2Z6QTQ1_9GLOM</name>
<reference evidence="2 4" key="1">
    <citation type="submission" date="2017-11" db="EMBL/GenBank/DDBJ databases">
        <title>The genome of Rhizophagus clarus HR1 reveals common genetic basis of auxotrophy among arbuscular mycorrhizal fungi.</title>
        <authorList>
            <person name="Kobayashi Y."/>
        </authorList>
    </citation>
    <scope>NUCLEOTIDE SEQUENCE [LARGE SCALE GENOMIC DNA]</scope>
    <source>
        <strain evidence="2 4">HR1</strain>
    </source>
</reference>
<keyword evidence="1" id="KW-0732">Signal</keyword>
<dbReference type="Proteomes" id="UP000615446">
    <property type="component" value="Unassembled WGS sequence"/>
</dbReference>
<protein>
    <recommendedName>
        <fullName evidence="5">Ricin B lectin domain-containing protein</fullName>
    </recommendedName>
</protein>